<name>A0A7J0BUZ1_9BACT</name>
<proteinExistence type="predicted"/>
<accession>A0A7J0BUZ1</accession>
<dbReference type="RefSeq" id="WP_174410116.1">
    <property type="nucleotide sequence ID" value="NZ_BLVP01000008.1"/>
</dbReference>
<keyword evidence="3" id="KW-1185">Reference proteome</keyword>
<feature type="region of interest" description="Disordered" evidence="1">
    <location>
        <begin position="31"/>
        <end position="61"/>
    </location>
</feature>
<protein>
    <submittedName>
        <fullName evidence="2">Uncharacterized protein</fullName>
    </submittedName>
</protein>
<evidence type="ECO:0000313" key="2">
    <source>
        <dbReference type="EMBL" id="GFM37526.1"/>
    </source>
</evidence>
<feature type="compositionally biased region" description="Polar residues" evidence="1">
    <location>
        <begin position="32"/>
        <end position="54"/>
    </location>
</feature>
<dbReference type="EMBL" id="BLVP01000008">
    <property type="protein sequence ID" value="GFM37526.1"/>
    <property type="molecule type" value="Genomic_DNA"/>
</dbReference>
<dbReference type="Proteomes" id="UP000503820">
    <property type="component" value="Unassembled WGS sequence"/>
</dbReference>
<sequence>MVKAYSISSPDKRNTVRRFFKTALSFIVTDPSAEQQSAMNTNWNTPSPNLTSSPAAAEGER</sequence>
<comment type="caution">
    <text evidence="2">The sequence shown here is derived from an EMBL/GenBank/DDBJ whole genome shotgun (WGS) entry which is preliminary data.</text>
</comment>
<reference evidence="2 3" key="1">
    <citation type="submission" date="2020-05" db="EMBL/GenBank/DDBJ databases">
        <title>Draft genome sequence of Desulfovibrio psychrotolerans JS1T.</title>
        <authorList>
            <person name="Ueno A."/>
            <person name="Tamazawa S."/>
            <person name="Tamamura S."/>
            <person name="Murakami T."/>
            <person name="Kiyama T."/>
            <person name="Inomata H."/>
            <person name="Amano Y."/>
            <person name="Miyakawa K."/>
            <person name="Tamaki H."/>
            <person name="Naganuma T."/>
            <person name="Kaneko K."/>
        </authorList>
    </citation>
    <scope>NUCLEOTIDE SEQUENCE [LARGE SCALE GENOMIC DNA]</scope>
    <source>
        <strain evidence="2 3">JS1</strain>
    </source>
</reference>
<organism evidence="2 3">
    <name type="scientific">Desulfovibrio psychrotolerans</name>
    <dbReference type="NCBI Taxonomy" id="415242"/>
    <lineage>
        <taxon>Bacteria</taxon>
        <taxon>Pseudomonadati</taxon>
        <taxon>Thermodesulfobacteriota</taxon>
        <taxon>Desulfovibrionia</taxon>
        <taxon>Desulfovibrionales</taxon>
        <taxon>Desulfovibrionaceae</taxon>
        <taxon>Desulfovibrio</taxon>
    </lineage>
</organism>
<evidence type="ECO:0000256" key="1">
    <source>
        <dbReference type="SAM" id="MobiDB-lite"/>
    </source>
</evidence>
<gene>
    <name evidence="2" type="ORF">DSM19430T_22100</name>
</gene>
<dbReference type="AlphaFoldDB" id="A0A7J0BUZ1"/>
<evidence type="ECO:0000313" key="3">
    <source>
        <dbReference type="Proteomes" id="UP000503820"/>
    </source>
</evidence>